<proteinExistence type="predicted"/>
<organism evidence="2 3">
    <name type="scientific">Pseudopedobacter beijingensis</name>
    <dbReference type="NCBI Taxonomy" id="1207056"/>
    <lineage>
        <taxon>Bacteria</taxon>
        <taxon>Pseudomonadati</taxon>
        <taxon>Bacteroidota</taxon>
        <taxon>Sphingobacteriia</taxon>
        <taxon>Sphingobacteriales</taxon>
        <taxon>Sphingobacteriaceae</taxon>
        <taxon>Pseudopedobacter</taxon>
    </lineage>
</organism>
<evidence type="ECO:0000313" key="3">
    <source>
        <dbReference type="Proteomes" id="UP001597118"/>
    </source>
</evidence>
<evidence type="ECO:0000313" key="2">
    <source>
        <dbReference type="EMBL" id="MFD1628431.1"/>
    </source>
</evidence>
<dbReference type="InterPro" id="IPR032185">
    <property type="entry name" value="DUF5017"/>
</dbReference>
<feature type="domain" description="DUF5017" evidence="1">
    <location>
        <begin position="17"/>
        <end position="196"/>
    </location>
</feature>
<protein>
    <submittedName>
        <fullName evidence="2">DUF5017 domain-containing protein</fullName>
    </submittedName>
</protein>
<dbReference type="Pfam" id="PF16409">
    <property type="entry name" value="DUF5017"/>
    <property type="match status" value="1"/>
</dbReference>
<dbReference type="RefSeq" id="WP_379660818.1">
    <property type="nucleotide sequence ID" value="NZ_JBHUDG010000001.1"/>
</dbReference>
<comment type="caution">
    <text evidence="2">The sequence shown here is derived from an EMBL/GenBank/DDBJ whole genome shotgun (WGS) entry which is preliminary data.</text>
</comment>
<sequence length="297" mass="32869">MKNIRFIIALYALTLVSCSNEIEVETPVFEITTASNTYKAGETVIFNVEGYADYITFYSGEIGANYDYRERTQIEGAKPKLAFVSTVKYGKPADSLRLLISGDFNGTVTKEGIYKAKWIDITDRAVISTGTDVSSGVIDLSDFIEKPLVNIAFKYIGVGSPTASQKSCWIKEFELKTLDSKGLEYPLIPTLNEAGWVQCNILGENRKWTISGSQLFIGANANEDSNEDWVITKSISLASLKPDKGTPIKSLSGPIKEWSHIYAEPGIYKVVFRAANSNIYGNREVLKEITLNIVPEN</sequence>
<accession>A0ABW4IA12</accession>
<dbReference type="Proteomes" id="UP001597118">
    <property type="component" value="Unassembled WGS sequence"/>
</dbReference>
<reference evidence="3" key="1">
    <citation type="journal article" date="2019" name="Int. J. Syst. Evol. Microbiol.">
        <title>The Global Catalogue of Microorganisms (GCM) 10K type strain sequencing project: providing services to taxonomists for standard genome sequencing and annotation.</title>
        <authorList>
            <consortium name="The Broad Institute Genomics Platform"/>
            <consortium name="The Broad Institute Genome Sequencing Center for Infectious Disease"/>
            <person name="Wu L."/>
            <person name="Ma J."/>
        </authorList>
    </citation>
    <scope>NUCLEOTIDE SEQUENCE [LARGE SCALE GENOMIC DNA]</scope>
    <source>
        <strain evidence="3">CCUG 53762</strain>
    </source>
</reference>
<keyword evidence="3" id="KW-1185">Reference proteome</keyword>
<gene>
    <name evidence="2" type="ORF">ACFSAH_01005</name>
</gene>
<evidence type="ECO:0000259" key="1">
    <source>
        <dbReference type="Pfam" id="PF16409"/>
    </source>
</evidence>
<name>A0ABW4IA12_9SPHI</name>
<dbReference type="EMBL" id="JBHUDG010000001">
    <property type="protein sequence ID" value="MFD1628431.1"/>
    <property type="molecule type" value="Genomic_DNA"/>
</dbReference>
<dbReference type="PROSITE" id="PS51257">
    <property type="entry name" value="PROKAR_LIPOPROTEIN"/>
    <property type="match status" value="1"/>
</dbReference>